<keyword evidence="1" id="KW-0812">Transmembrane</keyword>
<reference evidence="2 3" key="1">
    <citation type="submission" date="2020-04" db="EMBL/GenBank/DDBJ databases">
        <title>Achromobacter ruhlandii genome sequencing and assembly.</title>
        <authorList>
            <person name="Martins R.C.R."/>
            <person name="Perdigao-Neto L.V."/>
            <person name="Levin A.S.S."/>
            <person name="Costa S.F."/>
        </authorList>
    </citation>
    <scope>NUCLEOTIDE SEQUENCE [LARGE SCALE GENOMIC DNA]</scope>
    <source>
        <strain evidence="2 3">9035ralo</strain>
    </source>
</reference>
<keyword evidence="1" id="KW-1133">Transmembrane helix</keyword>
<comment type="caution">
    <text evidence="2">The sequence shown here is derived from an EMBL/GenBank/DDBJ whole genome shotgun (WGS) entry which is preliminary data.</text>
</comment>
<protein>
    <recommendedName>
        <fullName evidence="4">Lipoprotein-releasing system transmembrane subunit LolC</fullName>
    </recommendedName>
</protein>
<dbReference type="Proteomes" id="UP000542405">
    <property type="component" value="Unassembled WGS sequence"/>
</dbReference>
<sequence>MGGEVAYGRGVGGGCAGLARIRQRRGRRDRFISFIAASSMAGIALGVAALIVVLSAMLSLIHL</sequence>
<keyword evidence="1" id="KW-0472">Membrane</keyword>
<dbReference type="AlphaFoldDB" id="A0A848NU85"/>
<evidence type="ECO:0008006" key="4">
    <source>
        <dbReference type="Google" id="ProtNLM"/>
    </source>
</evidence>
<dbReference type="RefSeq" id="WP_169538334.1">
    <property type="nucleotide sequence ID" value="NZ_JABBZE010001210.1"/>
</dbReference>
<evidence type="ECO:0000313" key="2">
    <source>
        <dbReference type="EMBL" id="NMU94051.1"/>
    </source>
</evidence>
<dbReference type="EMBL" id="JABBZE010001210">
    <property type="protein sequence ID" value="NMU94051.1"/>
    <property type="molecule type" value="Genomic_DNA"/>
</dbReference>
<evidence type="ECO:0000256" key="1">
    <source>
        <dbReference type="SAM" id="Phobius"/>
    </source>
</evidence>
<evidence type="ECO:0000313" key="3">
    <source>
        <dbReference type="Proteomes" id="UP000542405"/>
    </source>
</evidence>
<proteinExistence type="predicted"/>
<name>A0A848NU85_9BURK</name>
<gene>
    <name evidence="2" type="ORF">HGQ98_33695</name>
</gene>
<accession>A0A848NU85</accession>
<feature type="transmembrane region" description="Helical" evidence="1">
    <location>
        <begin position="31"/>
        <end position="61"/>
    </location>
</feature>
<organism evidence="2 3">
    <name type="scientific">Achromobacter ruhlandii</name>
    <dbReference type="NCBI Taxonomy" id="72557"/>
    <lineage>
        <taxon>Bacteria</taxon>
        <taxon>Pseudomonadati</taxon>
        <taxon>Pseudomonadota</taxon>
        <taxon>Betaproteobacteria</taxon>
        <taxon>Burkholderiales</taxon>
        <taxon>Alcaligenaceae</taxon>
        <taxon>Achromobacter</taxon>
    </lineage>
</organism>